<keyword evidence="3" id="KW-1185">Reference proteome</keyword>
<sequence length="155" mass="16200">MRRAKSLTDLIRDERGSASLEFITAGLILLVPLVYLVIALAALQGGSLAATGAARQAARVFVLAEDFDQAAARVHDAVAVSLADFGLSTETADVAIRCNAGAGEACLARDEIVTVTVRVSVPLPLVPDVLDLDSAARVPVEATAVQRVSRFWSGD</sequence>
<proteinExistence type="predicted"/>
<feature type="transmembrane region" description="Helical" evidence="1">
    <location>
        <begin position="20"/>
        <end position="43"/>
    </location>
</feature>
<protein>
    <recommendedName>
        <fullName evidence="4">TadE-like protein</fullName>
    </recommendedName>
</protein>
<dbReference type="Proteomes" id="UP000199183">
    <property type="component" value="Unassembled WGS sequence"/>
</dbReference>
<dbReference type="EMBL" id="FNRY01000002">
    <property type="protein sequence ID" value="SEC54368.1"/>
    <property type="molecule type" value="Genomic_DNA"/>
</dbReference>
<evidence type="ECO:0000313" key="3">
    <source>
        <dbReference type="Proteomes" id="UP000199183"/>
    </source>
</evidence>
<organism evidence="2 3">
    <name type="scientific">Paramicrobacterium humi</name>
    <dbReference type="NCBI Taxonomy" id="640635"/>
    <lineage>
        <taxon>Bacteria</taxon>
        <taxon>Bacillati</taxon>
        <taxon>Actinomycetota</taxon>
        <taxon>Actinomycetes</taxon>
        <taxon>Micrococcales</taxon>
        <taxon>Microbacteriaceae</taxon>
        <taxon>Paramicrobacterium</taxon>
    </lineage>
</organism>
<keyword evidence="1" id="KW-1133">Transmembrane helix</keyword>
<reference evidence="2 3" key="1">
    <citation type="submission" date="2016-10" db="EMBL/GenBank/DDBJ databases">
        <authorList>
            <person name="de Groot N.N."/>
        </authorList>
    </citation>
    <scope>NUCLEOTIDE SEQUENCE [LARGE SCALE GENOMIC DNA]</scope>
    <source>
        <strain evidence="2 3">DSM 21799</strain>
    </source>
</reference>
<name>A0A1H4TDL7_9MICO</name>
<evidence type="ECO:0008006" key="4">
    <source>
        <dbReference type="Google" id="ProtNLM"/>
    </source>
</evidence>
<keyword evidence="1" id="KW-0812">Transmembrane</keyword>
<evidence type="ECO:0000256" key="1">
    <source>
        <dbReference type="SAM" id="Phobius"/>
    </source>
</evidence>
<accession>A0A1H4TDL7</accession>
<dbReference type="AlphaFoldDB" id="A0A1H4TDL7"/>
<dbReference type="STRING" id="640635.SAMN04489806_3175"/>
<dbReference type="OrthoDB" id="5118919at2"/>
<evidence type="ECO:0000313" key="2">
    <source>
        <dbReference type="EMBL" id="SEC54368.1"/>
    </source>
</evidence>
<gene>
    <name evidence="2" type="ORF">SAMN04489806_3175</name>
</gene>
<keyword evidence="1" id="KW-0472">Membrane</keyword>